<dbReference type="CDD" id="cd14014">
    <property type="entry name" value="STKc_PknB_like"/>
    <property type="match status" value="1"/>
</dbReference>
<keyword evidence="4 9" id="KW-0418">Kinase</keyword>
<evidence type="ECO:0000256" key="2">
    <source>
        <dbReference type="ARBA" id="ARBA00022679"/>
    </source>
</evidence>
<dbReference type="InterPro" id="IPR011009">
    <property type="entry name" value="Kinase-like_dom_sf"/>
</dbReference>
<evidence type="ECO:0000313" key="10">
    <source>
        <dbReference type="Proteomes" id="UP000510682"/>
    </source>
</evidence>
<evidence type="ECO:0000259" key="8">
    <source>
        <dbReference type="PROSITE" id="PS50011"/>
    </source>
</evidence>
<dbReference type="Gene3D" id="2.120.10.30">
    <property type="entry name" value="TolB, C-terminal domain"/>
    <property type="match status" value="1"/>
</dbReference>
<dbReference type="InterPro" id="IPR050660">
    <property type="entry name" value="NEK_Ser/Thr_kinase"/>
</dbReference>
<dbReference type="GO" id="GO:0005524">
    <property type="term" value="F:ATP binding"/>
    <property type="evidence" value="ECO:0007669"/>
    <property type="project" value="UniProtKB-KW"/>
</dbReference>
<keyword evidence="3" id="KW-0547">Nucleotide-binding</keyword>
<keyword evidence="7" id="KW-1133">Transmembrane helix</keyword>
<accession>A0A7D6E1U8</accession>
<feature type="region of interest" description="Disordered" evidence="6">
    <location>
        <begin position="269"/>
        <end position="289"/>
    </location>
</feature>
<dbReference type="Gene3D" id="1.10.510.10">
    <property type="entry name" value="Transferase(Phosphotransferase) domain 1"/>
    <property type="match status" value="1"/>
</dbReference>
<feature type="transmembrane region" description="Helical" evidence="7">
    <location>
        <begin position="241"/>
        <end position="262"/>
    </location>
</feature>
<dbReference type="Proteomes" id="UP000510682">
    <property type="component" value="Chromosome"/>
</dbReference>
<dbReference type="InterPro" id="IPR000719">
    <property type="entry name" value="Prot_kinase_dom"/>
</dbReference>
<protein>
    <recommendedName>
        <fullName evidence="1">non-specific serine/threonine protein kinase</fullName>
        <ecNumber evidence="1">2.7.11.1</ecNumber>
    </recommendedName>
</protein>
<feature type="region of interest" description="Disordered" evidence="6">
    <location>
        <begin position="172"/>
        <end position="234"/>
    </location>
</feature>
<evidence type="ECO:0000256" key="3">
    <source>
        <dbReference type="ARBA" id="ARBA00022741"/>
    </source>
</evidence>
<organism evidence="9 10">
    <name type="scientific">Mycobacterium vicinigordonae</name>
    <dbReference type="NCBI Taxonomy" id="1719132"/>
    <lineage>
        <taxon>Bacteria</taxon>
        <taxon>Bacillati</taxon>
        <taxon>Actinomycetota</taxon>
        <taxon>Actinomycetes</taxon>
        <taxon>Mycobacteriales</taxon>
        <taxon>Mycobacteriaceae</taxon>
        <taxon>Mycobacterium</taxon>
    </lineage>
</organism>
<keyword evidence="7" id="KW-0472">Membrane</keyword>
<dbReference type="PANTHER" id="PTHR43671">
    <property type="entry name" value="SERINE/THREONINE-PROTEIN KINASE NEK"/>
    <property type="match status" value="1"/>
</dbReference>
<dbReference type="InterPro" id="IPR011042">
    <property type="entry name" value="6-blade_b-propeller_TolB-like"/>
</dbReference>
<proteinExistence type="predicted"/>
<dbReference type="KEGG" id="mgor:H0P51_12720"/>
<feature type="compositionally biased region" description="Polar residues" evidence="6">
    <location>
        <begin position="271"/>
        <end position="288"/>
    </location>
</feature>
<dbReference type="SUPFAM" id="SSF56112">
    <property type="entry name" value="Protein kinase-like (PK-like)"/>
    <property type="match status" value="1"/>
</dbReference>
<reference evidence="9" key="2">
    <citation type="submission" date="2020-07" db="EMBL/GenBank/DDBJ databases">
        <authorList>
            <person name="Yu X."/>
        </authorList>
    </citation>
    <scope>NUCLEOTIDE SEQUENCE [LARGE SCALE GENOMIC DNA]</scope>
    <source>
        <strain evidence="9">24T</strain>
    </source>
</reference>
<reference evidence="9" key="1">
    <citation type="submission" date="2020-07" db="EMBL/GenBank/DDBJ databases">
        <title>Description of Mycobacterium gordonae subsp. intergordonae subsp.nov. and Mycobacterium gordonae subsp. gordonae subsp. nov.</title>
        <authorList>
            <person name="Huang H."/>
        </authorList>
    </citation>
    <scope>NUCLEOTIDE SEQUENCE [LARGE SCALE GENOMIC DNA]</scope>
    <source>
        <strain evidence="9">24T</strain>
    </source>
</reference>
<name>A0A7D6E1U8_9MYCO</name>
<feature type="compositionally biased region" description="Polar residues" evidence="6">
    <location>
        <begin position="178"/>
        <end position="194"/>
    </location>
</feature>
<evidence type="ECO:0000256" key="6">
    <source>
        <dbReference type="SAM" id="MobiDB-lite"/>
    </source>
</evidence>
<dbReference type="EMBL" id="CP059165">
    <property type="protein sequence ID" value="QLL09648.1"/>
    <property type="molecule type" value="Genomic_DNA"/>
</dbReference>
<keyword evidence="5" id="KW-0067">ATP-binding</keyword>
<keyword evidence="2" id="KW-0808">Transferase</keyword>
<feature type="domain" description="Protein kinase" evidence="8">
    <location>
        <begin position="1"/>
        <end position="175"/>
    </location>
</feature>
<dbReference type="AlphaFoldDB" id="A0A7D6E1U8"/>
<keyword evidence="10" id="KW-1185">Reference proteome</keyword>
<dbReference type="SUPFAM" id="SSF101898">
    <property type="entry name" value="NHL repeat"/>
    <property type="match status" value="1"/>
</dbReference>
<evidence type="ECO:0000256" key="5">
    <source>
        <dbReference type="ARBA" id="ARBA00022840"/>
    </source>
</evidence>
<dbReference type="Pfam" id="PF00069">
    <property type="entry name" value="Pkinase"/>
    <property type="match status" value="1"/>
</dbReference>
<dbReference type="PROSITE" id="PS50011">
    <property type="entry name" value="PROTEIN_KINASE_DOM"/>
    <property type="match status" value="1"/>
</dbReference>
<evidence type="ECO:0000256" key="7">
    <source>
        <dbReference type="SAM" id="Phobius"/>
    </source>
</evidence>
<dbReference type="RefSeq" id="WP_180918394.1">
    <property type="nucleotide sequence ID" value="NZ_CP059165.1"/>
</dbReference>
<sequence length="563" mass="58696">MSLGQDTSLKTLLAEGGPLDPTRAVNVVRQVAAAIDDAHSHQTIHQDVRPATILVSGADYAYLAEGGTKSVGLEPLTYQAPELVTNNTVTYRADIFALTAVLYECLTGVPPYRSVTGDTAALIAARLDAPIPQPSQHRKDLPAGFDAVIARGLAKNPAERYPSAAELAAAAQQALTGAPTSNTPSKPTRQTPADSATVELTLPSTAPQQPKRDPLLEQPTTYPDLPTLPSPSANNARRRRWALPVAAGLLVIAAVTAGVIAIPRLTRHHTTSQSAGTATTHTYSSQPTALPFPVLDSPKAMAVGRDGTLYLLSSVSGEPPTEQYAGSPKRLFKLAPGAAGPSTIEIPGLDISLASAIAVDAGNNIYIAQDKNVWRFALGTARPIRLPFRDLISVASIAVDSADNVYIVGTGGGNGVNYLALKLIPGDARPARLPFNLQLPRAITVDHKGDIYVINSADKGQRKILKLAAGAGNPTEVPLAGLKDPSSLAVDGAGGLFVADMWAGKVFELQPGATDPAALPQLTKATAVSVDAAGNVYVCTTMTKTEGEQMVLPGQVLKYAPDS</sequence>
<evidence type="ECO:0000256" key="1">
    <source>
        <dbReference type="ARBA" id="ARBA00012513"/>
    </source>
</evidence>
<dbReference type="SMART" id="SM00220">
    <property type="entry name" value="S_TKc"/>
    <property type="match status" value="1"/>
</dbReference>
<dbReference type="PANTHER" id="PTHR43671:SF13">
    <property type="entry name" value="SERINE_THREONINE-PROTEIN KINASE NEK2"/>
    <property type="match status" value="1"/>
</dbReference>
<dbReference type="GO" id="GO:0004674">
    <property type="term" value="F:protein serine/threonine kinase activity"/>
    <property type="evidence" value="ECO:0007669"/>
    <property type="project" value="UniProtKB-EC"/>
</dbReference>
<evidence type="ECO:0000256" key="4">
    <source>
        <dbReference type="ARBA" id="ARBA00022777"/>
    </source>
</evidence>
<dbReference type="EC" id="2.7.11.1" evidence="1"/>
<keyword evidence="7" id="KW-0812">Transmembrane</keyword>
<gene>
    <name evidence="9" type="ORF">H0P51_12720</name>
</gene>
<evidence type="ECO:0000313" key="9">
    <source>
        <dbReference type="EMBL" id="QLL09648.1"/>
    </source>
</evidence>